<evidence type="ECO:0000256" key="1">
    <source>
        <dbReference type="SAM" id="MobiDB-lite"/>
    </source>
</evidence>
<feature type="compositionally biased region" description="Low complexity" evidence="1">
    <location>
        <begin position="68"/>
        <end position="98"/>
    </location>
</feature>
<feature type="compositionally biased region" description="Basic and acidic residues" evidence="1">
    <location>
        <begin position="1"/>
        <end position="11"/>
    </location>
</feature>
<dbReference type="EMBL" id="CAHIKZ030003927">
    <property type="protein sequence ID" value="CAE1305520.1"/>
    <property type="molecule type" value="Genomic_DNA"/>
</dbReference>
<feature type="compositionally biased region" description="Polar residues" evidence="1">
    <location>
        <begin position="106"/>
        <end position="123"/>
    </location>
</feature>
<name>A0A812DNW6_ACAPH</name>
<evidence type="ECO:0000313" key="3">
    <source>
        <dbReference type="Proteomes" id="UP000597762"/>
    </source>
</evidence>
<keyword evidence="3" id="KW-1185">Reference proteome</keyword>
<accession>A0A812DNW6</accession>
<evidence type="ECO:0000313" key="2">
    <source>
        <dbReference type="EMBL" id="CAE1305520.1"/>
    </source>
</evidence>
<feature type="compositionally biased region" description="Gly residues" evidence="1">
    <location>
        <begin position="33"/>
        <end position="42"/>
    </location>
</feature>
<proteinExistence type="predicted"/>
<dbReference type="AlphaFoldDB" id="A0A812DNW6"/>
<feature type="region of interest" description="Disordered" evidence="1">
    <location>
        <begin position="1"/>
        <end position="131"/>
    </location>
</feature>
<comment type="caution">
    <text evidence="2">The sequence shown here is derived from an EMBL/GenBank/DDBJ whole genome shotgun (WGS) entry which is preliminary data.</text>
</comment>
<reference evidence="2" key="1">
    <citation type="submission" date="2021-01" db="EMBL/GenBank/DDBJ databases">
        <authorList>
            <person name="Li R."/>
            <person name="Bekaert M."/>
        </authorList>
    </citation>
    <scope>NUCLEOTIDE SEQUENCE</scope>
    <source>
        <strain evidence="2">Farmed</strain>
    </source>
</reference>
<sequence>MTLQKQREAEQKLSQFVKLTPVTPPSSMNPLSSGGGVVGGAPTGCNMPMTTAVPHATAPSAPPPLPLPQQQHRQQHPIQQQQQQQQQQQVNSQAPAPQYASDVDTAGNTTESSRPVTPGSDTSLPPFPLVTDGSYSSPTQLDNILLSSLWTLSTWHIHLKMTGKWTDQNIIKFNKKE</sequence>
<gene>
    <name evidence="2" type="ORF">SPHA_57928</name>
</gene>
<dbReference type="Proteomes" id="UP000597762">
    <property type="component" value="Unassembled WGS sequence"/>
</dbReference>
<organism evidence="2 3">
    <name type="scientific">Acanthosepion pharaonis</name>
    <name type="common">Pharaoh cuttlefish</name>
    <name type="synonym">Sepia pharaonis</name>
    <dbReference type="NCBI Taxonomy" id="158019"/>
    <lineage>
        <taxon>Eukaryota</taxon>
        <taxon>Metazoa</taxon>
        <taxon>Spiralia</taxon>
        <taxon>Lophotrochozoa</taxon>
        <taxon>Mollusca</taxon>
        <taxon>Cephalopoda</taxon>
        <taxon>Coleoidea</taxon>
        <taxon>Decapodiformes</taxon>
        <taxon>Sepiida</taxon>
        <taxon>Sepiina</taxon>
        <taxon>Sepiidae</taxon>
        <taxon>Acanthosepion</taxon>
    </lineage>
</organism>
<protein>
    <submittedName>
        <fullName evidence="2">Uncharacterized protein</fullName>
    </submittedName>
</protein>